<name>A0ABW0BY89_9BACT</name>
<organism evidence="1 2">
    <name type="scientific">Algoriphagus aquatilis</name>
    <dbReference type="NCBI Taxonomy" id="490186"/>
    <lineage>
        <taxon>Bacteria</taxon>
        <taxon>Pseudomonadati</taxon>
        <taxon>Bacteroidota</taxon>
        <taxon>Cytophagia</taxon>
        <taxon>Cytophagales</taxon>
        <taxon>Cyclobacteriaceae</taxon>
        <taxon>Algoriphagus</taxon>
    </lineage>
</organism>
<dbReference type="EMBL" id="JBHSKS010000012">
    <property type="protein sequence ID" value="MFC5192924.1"/>
    <property type="molecule type" value="Genomic_DNA"/>
</dbReference>
<evidence type="ECO:0000313" key="2">
    <source>
        <dbReference type="Proteomes" id="UP001596163"/>
    </source>
</evidence>
<proteinExistence type="predicted"/>
<keyword evidence="2" id="KW-1185">Reference proteome</keyword>
<dbReference type="Proteomes" id="UP001596163">
    <property type="component" value="Unassembled WGS sequence"/>
</dbReference>
<sequence length="43" mass="5037">MHRCTQIFNEVGFESCGVIDKVIMIQKLNEKLKIPAEVLIREY</sequence>
<evidence type="ECO:0000313" key="1">
    <source>
        <dbReference type="EMBL" id="MFC5192924.1"/>
    </source>
</evidence>
<dbReference type="RefSeq" id="WP_377916412.1">
    <property type="nucleotide sequence ID" value="NZ_JBHSKS010000012.1"/>
</dbReference>
<gene>
    <name evidence="1" type="ORF">ACFPIK_14200</name>
</gene>
<comment type="caution">
    <text evidence="1">The sequence shown here is derived from an EMBL/GenBank/DDBJ whole genome shotgun (WGS) entry which is preliminary data.</text>
</comment>
<reference evidence="2" key="1">
    <citation type="journal article" date="2019" name="Int. J. Syst. Evol. Microbiol.">
        <title>The Global Catalogue of Microorganisms (GCM) 10K type strain sequencing project: providing services to taxonomists for standard genome sequencing and annotation.</title>
        <authorList>
            <consortium name="The Broad Institute Genomics Platform"/>
            <consortium name="The Broad Institute Genome Sequencing Center for Infectious Disease"/>
            <person name="Wu L."/>
            <person name="Ma J."/>
        </authorList>
    </citation>
    <scope>NUCLEOTIDE SEQUENCE [LARGE SCALE GENOMIC DNA]</scope>
    <source>
        <strain evidence="2">CGMCC 1.7030</strain>
    </source>
</reference>
<accession>A0ABW0BY89</accession>
<protein>
    <submittedName>
        <fullName evidence="1">Uncharacterized protein</fullName>
    </submittedName>
</protein>